<dbReference type="AlphaFoldDB" id="A0A4C1YH17"/>
<comment type="caution">
    <text evidence="1">The sequence shown here is derived from an EMBL/GenBank/DDBJ whole genome shotgun (WGS) entry which is preliminary data.</text>
</comment>
<evidence type="ECO:0000313" key="2">
    <source>
        <dbReference type="Proteomes" id="UP000299102"/>
    </source>
</evidence>
<organism evidence="1 2">
    <name type="scientific">Eumeta variegata</name>
    <name type="common">Bagworm moth</name>
    <name type="synonym">Eumeta japonica</name>
    <dbReference type="NCBI Taxonomy" id="151549"/>
    <lineage>
        <taxon>Eukaryota</taxon>
        <taxon>Metazoa</taxon>
        <taxon>Ecdysozoa</taxon>
        <taxon>Arthropoda</taxon>
        <taxon>Hexapoda</taxon>
        <taxon>Insecta</taxon>
        <taxon>Pterygota</taxon>
        <taxon>Neoptera</taxon>
        <taxon>Endopterygota</taxon>
        <taxon>Lepidoptera</taxon>
        <taxon>Glossata</taxon>
        <taxon>Ditrysia</taxon>
        <taxon>Tineoidea</taxon>
        <taxon>Psychidae</taxon>
        <taxon>Oiketicinae</taxon>
        <taxon>Eumeta</taxon>
    </lineage>
</organism>
<keyword evidence="2" id="KW-1185">Reference proteome</keyword>
<accession>A0A4C1YH17</accession>
<reference evidence="1 2" key="1">
    <citation type="journal article" date="2019" name="Commun. Biol.">
        <title>The bagworm genome reveals a unique fibroin gene that provides high tensile strength.</title>
        <authorList>
            <person name="Kono N."/>
            <person name="Nakamura H."/>
            <person name="Ohtoshi R."/>
            <person name="Tomita M."/>
            <person name="Numata K."/>
            <person name="Arakawa K."/>
        </authorList>
    </citation>
    <scope>NUCLEOTIDE SEQUENCE [LARGE SCALE GENOMIC DNA]</scope>
</reference>
<sequence>MGVTIEMQNPKDWQCSYNYLDISKGFVSVTSNNPSAKYNSPIRLSAAAAGTNSALQLQYARWSAEISLRAPEAVYSREVLFPAMREANDTVQRGFYSDIYPCGCDIRP</sequence>
<protein>
    <submittedName>
        <fullName evidence="1">Uncharacterized protein</fullName>
    </submittedName>
</protein>
<dbReference type="EMBL" id="BGZK01001201">
    <property type="protein sequence ID" value="GBP74284.1"/>
    <property type="molecule type" value="Genomic_DNA"/>
</dbReference>
<evidence type="ECO:0000313" key="1">
    <source>
        <dbReference type="EMBL" id="GBP74284.1"/>
    </source>
</evidence>
<gene>
    <name evidence="1" type="ORF">EVAR_58562_1</name>
</gene>
<proteinExistence type="predicted"/>
<name>A0A4C1YH17_EUMVA</name>
<dbReference type="Proteomes" id="UP000299102">
    <property type="component" value="Unassembled WGS sequence"/>
</dbReference>